<dbReference type="Proteomes" id="UP000008021">
    <property type="component" value="Chromosome 12"/>
</dbReference>
<evidence type="ECO:0000313" key="3">
    <source>
        <dbReference type="Proteomes" id="UP000008021"/>
    </source>
</evidence>
<protein>
    <submittedName>
        <fullName evidence="2">Uncharacterized protein</fullName>
    </submittedName>
</protein>
<keyword evidence="3" id="KW-1185">Reference proteome</keyword>
<sequence>MHVGTTRWRVAAAPAQLQAEWVAGMLLTLAPSPPGRRNNQPAPEDTVQGQGGGIDTVGMLVGLTPTTSPSLGHTEPMVAASWAPWDDSIDTPSPLPHQILDFARKVSVRYVQRH</sequence>
<evidence type="ECO:0000313" key="2">
    <source>
        <dbReference type="EnsemblPlants" id="OMERI12G03800.1"/>
    </source>
</evidence>
<dbReference type="Gramene" id="OMERI12G03800.1">
    <property type="protein sequence ID" value="OMERI12G03800.1"/>
    <property type="gene ID" value="OMERI12G03800"/>
</dbReference>
<organism evidence="2">
    <name type="scientific">Oryza meridionalis</name>
    <dbReference type="NCBI Taxonomy" id="40149"/>
    <lineage>
        <taxon>Eukaryota</taxon>
        <taxon>Viridiplantae</taxon>
        <taxon>Streptophyta</taxon>
        <taxon>Embryophyta</taxon>
        <taxon>Tracheophyta</taxon>
        <taxon>Spermatophyta</taxon>
        <taxon>Magnoliopsida</taxon>
        <taxon>Liliopsida</taxon>
        <taxon>Poales</taxon>
        <taxon>Poaceae</taxon>
        <taxon>BOP clade</taxon>
        <taxon>Oryzoideae</taxon>
        <taxon>Oryzeae</taxon>
        <taxon>Oryzinae</taxon>
        <taxon>Oryza</taxon>
    </lineage>
</organism>
<reference evidence="2" key="2">
    <citation type="submission" date="2018-05" db="EMBL/GenBank/DDBJ databases">
        <title>OmerRS3 (Oryza meridionalis Reference Sequence Version 3).</title>
        <authorList>
            <person name="Zhang J."/>
            <person name="Kudrna D."/>
            <person name="Lee S."/>
            <person name="Talag J."/>
            <person name="Welchert J."/>
            <person name="Wing R.A."/>
        </authorList>
    </citation>
    <scope>NUCLEOTIDE SEQUENCE [LARGE SCALE GENOMIC DNA]</scope>
    <source>
        <strain evidence="2">cv. OR44</strain>
    </source>
</reference>
<feature type="region of interest" description="Disordered" evidence="1">
    <location>
        <begin position="29"/>
        <end position="74"/>
    </location>
</feature>
<dbReference type="AlphaFoldDB" id="A0A0E0FAG3"/>
<accession>A0A0E0FAG3</accession>
<name>A0A0E0FAG3_9ORYZ</name>
<evidence type="ECO:0000256" key="1">
    <source>
        <dbReference type="SAM" id="MobiDB-lite"/>
    </source>
</evidence>
<reference evidence="2" key="1">
    <citation type="submission" date="2015-04" db="UniProtKB">
        <authorList>
            <consortium name="EnsemblPlants"/>
        </authorList>
    </citation>
    <scope>IDENTIFICATION</scope>
</reference>
<dbReference type="EnsemblPlants" id="OMERI12G03800.1">
    <property type="protein sequence ID" value="OMERI12G03800.1"/>
    <property type="gene ID" value="OMERI12G03800"/>
</dbReference>
<proteinExistence type="predicted"/>
<dbReference type="HOGENOM" id="CLU_2125029_0_0_1"/>